<organism evidence="2 3">
    <name type="scientific">Vibrio caribbeanicus ATCC BAA-2122</name>
    <dbReference type="NCBI Taxonomy" id="796620"/>
    <lineage>
        <taxon>Bacteria</taxon>
        <taxon>Pseudomonadati</taxon>
        <taxon>Pseudomonadota</taxon>
        <taxon>Gammaproteobacteria</taxon>
        <taxon>Vibrionales</taxon>
        <taxon>Vibrionaceae</taxon>
        <taxon>Vibrio</taxon>
    </lineage>
</organism>
<gene>
    <name evidence="2" type="ORF">VIBC2010_05484</name>
</gene>
<accession>E3BEY8</accession>
<evidence type="ECO:0008006" key="4">
    <source>
        <dbReference type="Google" id="ProtNLM"/>
    </source>
</evidence>
<dbReference type="AlphaFoldDB" id="E3BEY8"/>
<protein>
    <recommendedName>
        <fullName evidence="4">DUF642 domain-containing protein</fullName>
    </recommendedName>
</protein>
<dbReference type="eggNOG" id="ENOG5031P5F">
    <property type="taxonomic scope" value="Bacteria"/>
</dbReference>
<evidence type="ECO:0000313" key="2">
    <source>
        <dbReference type="EMBL" id="EFP98351.1"/>
    </source>
</evidence>
<dbReference type="EMBL" id="AEIU01000005">
    <property type="protein sequence ID" value="EFP98351.1"/>
    <property type="molecule type" value="Genomic_DNA"/>
</dbReference>
<reference evidence="2 3" key="1">
    <citation type="journal article" date="2012" name="Int. J. Syst. Evol. Microbiol.">
        <title>Vibrio caribbeanicus sp. nov., isolated from the marine sponge Scleritoderma cyanea.</title>
        <authorList>
            <person name="Hoffmann M."/>
            <person name="Monday S.R."/>
            <person name="Allard M.W."/>
            <person name="Strain E.A."/>
            <person name="Whittaker P."/>
            <person name="Naum M."/>
            <person name="McCarthy P.J."/>
            <person name="Lopez J.V."/>
            <person name="Fischer M."/>
            <person name="Brown E.W."/>
        </authorList>
    </citation>
    <scope>NUCLEOTIDE SEQUENCE [LARGE SCALE GENOMIC DNA]</scope>
    <source>
        <strain evidence="2 3">ATCC BAA-2122</strain>
    </source>
</reference>
<dbReference type="RefSeq" id="WP_009599443.1">
    <property type="nucleotide sequence ID" value="NZ_AEIU01000005.1"/>
</dbReference>
<comment type="caution">
    <text evidence="2">The sequence shown here is derived from an EMBL/GenBank/DDBJ whole genome shotgun (WGS) entry which is preliminary data.</text>
</comment>
<sequence length="602" mass="65214">MKKITSIALCISFALSHQSASADVTINPPQLNRSHEHYFKADQHLSDRAAGLFNRVLNHIPPEQLESLATRYLEQVERIESSNLDYDESRVQSQAVNQEVGKAIKDYLKHQKVSNPRFFLSSGQVEGWCLRTADLSCSGAINPFGDLAHLDSETSLVGGFSLIVGKPNLSATVETTLNTEPGQTYTLSFDFSGDFKRYPGNSYTFQPVSAVVNIGGESVLITKSHPLVEEEFWVRGLQGYVGAPWDNGTHGRHWEKVELQFVASHSQTRLSFTNLSQTQEHAQTTPLMISNVMVYDDVTADKGIQPGKVAAITTAGVGLVGLAGTIWYWAKKGRLSNPFESLGYGSTTVGPGTQAMGLTQAFDDMYEIVQGSGGHDALLNYLTYPTQEYGVGYFSKAVSAADLNKMAEMGFKDLDSGLRANQVAFEDGATYLTKMVSSSAVVDEQTVIKFDSQESAANFARQLDSYLLREEEAIAGIAEHVSSISVMVGGSEANAVVAEHESVIVLHSAAEFEYGEAGMMGFGEFMARFALVNEFDQYIVDSLPFTYNSTSLAGIGWSSIIDDVNDTAAEAIHGAYQAGMTAEEFSAAAMEALEVAGVVALL</sequence>
<evidence type="ECO:0000256" key="1">
    <source>
        <dbReference type="SAM" id="SignalP"/>
    </source>
</evidence>
<name>E3BEY8_9VIBR</name>
<keyword evidence="1" id="KW-0732">Signal</keyword>
<feature type="chain" id="PRO_5003167270" description="DUF642 domain-containing protein" evidence="1">
    <location>
        <begin position="23"/>
        <end position="602"/>
    </location>
</feature>
<dbReference type="Proteomes" id="UP000002943">
    <property type="component" value="Unassembled WGS sequence"/>
</dbReference>
<feature type="signal peptide" evidence="1">
    <location>
        <begin position="1"/>
        <end position="22"/>
    </location>
</feature>
<dbReference type="STRING" id="796620.VIBC2010_05484"/>
<evidence type="ECO:0000313" key="3">
    <source>
        <dbReference type="Proteomes" id="UP000002943"/>
    </source>
</evidence>
<keyword evidence="3" id="KW-1185">Reference proteome</keyword>
<proteinExistence type="predicted"/>